<dbReference type="Pfam" id="PF22178">
    <property type="entry name" value="Gp5_trimer_C"/>
    <property type="match status" value="1"/>
</dbReference>
<dbReference type="Gene3D" id="2.30.110.50">
    <property type="match status" value="1"/>
</dbReference>
<comment type="subcellular location">
    <subcellularLocation>
        <location evidence="1">Secreted</location>
    </subcellularLocation>
</comment>
<dbReference type="Proteomes" id="UP000440224">
    <property type="component" value="Unassembled WGS sequence"/>
</dbReference>
<dbReference type="NCBIfam" id="TIGR01646">
    <property type="entry name" value="vgr_GE"/>
    <property type="match status" value="1"/>
</dbReference>
<evidence type="ECO:0000259" key="5">
    <source>
        <dbReference type="Pfam" id="PF22178"/>
    </source>
</evidence>
<dbReference type="OrthoDB" id="9762420at2"/>
<dbReference type="Gene3D" id="2.40.50.230">
    <property type="entry name" value="Gp5 N-terminal domain"/>
    <property type="match status" value="1"/>
</dbReference>
<dbReference type="NCBIfam" id="TIGR03361">
    <property type="entry name" value="VI_Rhs_Vgr"/>
    <property type="match status" value="1"/>
</dbReference>
<feature type="domain" description="Gp5/Type VI secretion system Vgr protein OB-fold" evidence="4">
    <location>
        <begin position="404"/>
        <end position="472"/>
    </location>
</feature>
<evidence type="ECO:0000256" key="1">
    <source>
        <dbReference type="ARBA" id="ARBA00004613"/>
    </source>
</evidence>
<evidence type="ECO:0000256" key="3">
    <source>
        <dbReference type="ARBA" id="ARBA00022525"/>
    </source>
</evidence>
<evidence type="ECO:0000259" key="4">
    <source>
        <dbReference type="Pfam" id="PF04717"/>
    </source>
</evidence>
<dbReference type="InterPro" id="IPR050708">
    <property type="entry name" value="T6SS_VgrG/RHS"/>
</dbReference>
<dbReference type="SUPFAM" id="SSF69255">
    <property type="entry name" value="gp5 N-terminal domain-like"/>
    <property type="match status" value="1"/>
</dbReference>
<dbReference type="PANTHER" id="PTHR32305:SF15">
    <property type="entry name" value="PROTEIN RHSA-RELATED"/>
    <property type="match status" value="1"/>
</dbReference>
<dbReference type="EMBL" id="WJIE01000018">
    <property type="protein sequence ID" value="MRG97576.1"/>
    <property type="molecule type" value="Genomic_DNA"/>
</dbReference>
<gene>
    <name evidence="6" type="primary">tssI</name>
    <name evidence="6" type="ORF">GF068_37450</name>
</gene>
<evidence type="ECO:0000313" key="6">
    <source>
        <dbReference type="EMBL" id="MRG97576.1"/>
    </source>
</evidence>
<dbReference type="GO" id="GO:0005576">
    <property type="term" value="C:extracellular region"/>
    <property type="evidence" value="ECO:0007669"/>
    <property type="project" value="UniProtKB-SubCell"/>
</dbReference>
<dbReference type="SUPFAM" id="SSF69349">
    <property type="entry name" value="Phage fibre proteins"/>
    <property type="match status" value="1"/>
</dbReference>
<comment type="caution">
    <text evidence="6">The sequence shown here is derived from an EMBL/GenBank/DDBJ whole genome shotgun (WGS) entry which is preliminary data.</text>
</comment>
<dbReference type="InterPro" id="IPR037026">
    <property type="entry name" value="Vgr_OB-fold_dom_sf"/>
</dbReference>
<dbReference type="RefSeq" id="WP_153824356.1">
    <property type="nucleotide sequence ID" value="NZ_WJIE01000018.1"/>
</dbReference>
<dbReference type="AlphaFoldDB" id="A0A6N7Q2Z4"/>
<keyword evidence="7" id="KW-1185">Reference proteome</keyword>
<accession>A0A6N7Q2Z4</accession>
<proteinExistence type="inferred from homology"/>
<reference evidence="6 7" key="1">
    <citation type="submission" date="2019-10" db="EMBL/GenBank/DDBJ databases">
        <title>A soil myxobacterium in the family Polyangiaceae.</title>
        <authorList>
            <person name="Li Y."/>
            <person name="Wang J."/>
        </authorList>
    </citation>
    <scope>NUCLEOTIDE SEQUENCE [LARGE SCALE GENOMIC DNA]</scope>
    <source>
        <strain evidence="6 7">DSM 14734</strain>
    </source>
</reference>
<dbReference type="InterPro" id="IPR017847">
    <property type="entry name" value="T6SS_RhsGE_Vgr_subset"/>
</dbReference>
<dbReference type="Pfam" id="PF04717">
    <property type="entry name" value="Phage_base_V"/>
    <property type="match status" value="1"/>
</dbReference>
<comment type="similarity">
    <text evidence="2">Belongs to the VgrG protein family.</text>
</comment>
<organism evidence="6 7">
    <name type="scientific">Polyangium spumosum</name>
    <dbReference type="NCBI Taxonomy" id="889282"/>
    <lineage>
        <taxon>Bacteria</taxon>
        <taxon>Pseudomonadati</taxon>
        <taxon>Myxococcota</taxon>
        <taxon>Polyangia</taxon>
        <taxon>Polyangiales</taxon>
        <taxon>Polyangiaceae</taxon>
        <taxon>Polyangium</taxon>
    </lineage>
</organism>
<evidence type="ECO:0000313" key="7">
    <source>
        <dbReference type="Proteomes" id="UP000440224"/>
    </source>
</evidence>
<sequence length="678" mass="74499">MRGLSLLFESHKPRSPREELSVRTFSVREAISEPFEVSILARSHDASIDLEGIVGKGAAFLMERGDHFSIGQARRRWEGICTHIEQVRVEDSETGESTYTLTIMPKLWVLGQRTGYRVFQHVSIPDIVDRVLGEWNIQHKWAIDRGAHPRLEYRVQYGESELAFLSRLLEEAGIAYTFPDEDGAGTMLQFSDALAAGKPHPRSPLTFDDSPNRTAPKEYVTAVQMSHHVRPGAYVLRDHDFRRPDFTIQGEAPRAKDPEHRYEQFHFRPGALLVEDTKGASATPAADDKGITRRDEGFGATRATQSLQAERHEKRVITYATNSMILSPGVVFVIQDHPHQGLAKQRLLVTELCLSGSVVTEWEMTGRAVFAADSYRPPMVTPKPKALGMESAVVVGPRGQEIHTDEFGRVRVQFPWDREGKHDDDSSSWIRVSQGWAGTGFGSITLPRVGQEVLVGFLGGDPDQPIVMGRVFNGKNLVPYKLPEHKTRSALKSASSPGGGGSNEIMFEDAKGKELVYVQAQRDLFLRVLNDQQERIEGNHRMVVGGRQDLVIGAEKKELVAGRSDLHVRGDERRQIEGKVSVTVGGSRHENVQQDHAMEAGREVHLAAGTSVVIEGALDLTFKGPGGFIRIDPSGVSIVGNMVRINSGGAPGAGSGARPDAPEDALEAVVDVPGRGAP</sequence>
<dbReference type="Gene3D" id="4.10.220.110">
    <property type="match status" value="1"/>
</dbReference>
<dbReference type="Pfam" id="PF05954">
    <property type="entry name" value="Phage_GPD"/>
    <property type="match status" value="1"/>
</dbReference>
<dbReference type="InterPro" id="IPR054030">
    <property type="entry name" value="Gp5_Vgr_C"/>
</dbReference>
<evidence type="ECO:0000256" key="2">
    <source>
        <dbReference type="ARBA" id="ARBA00005558"/>
    </source>
</evidence>
<feature type="domain" description="Gp5/Type VI secretion system Vgr C-terminal trimerisation" evidence="5">
    <location>
        <begin position="489"/>
        <end position="598"/>
    </location>
</feature>
<dbReference type="Gene3D" id="3.55.50.10">
    <property type="entry name" value="Baseplate protein-like domains"/>
    <property type="match status" value="1"/>
</dbReference>
<dbReference type="SUPFAM" id="SSF69279">
    <property type="entry name" value="Phage tail proteins"/>
    <property type="match status" value="2"/>
</dbReference>
<keyword evidence="3" id="KW-0964">Secreted</keyword>
<dbReference type="PANTHER" id="PTHR32305">
    <property type="match status" value="1"/>
</dbReference>
<dbReference type="InterPro" id="IPR006531">
    <property type="entry name" value="Gp5/Vgr_OB"/>
</dbReference>
<name>A0A6N7Q2Z4_9BACT</name>
<dbReference type="InterPro" id="IPR006533">
    <property type="entry name" value="T6SS_Vgr_RhsGE"/>
</dbReference>
<protein>
    <submittedName>
        <fullName evidence="6">Type VI secretion system tip protein VgrG</fullName>
    </submittedName>
</protein>